<evidence type="ECO:0000256" key="1">
    <source>
        <dbReference type="SAM" id="Phobius"/>
    </source>
</evidence>
<dbReference type="KEGG" id="iod:EJO50_03125"/>
<dbReference type="Pfam" id="PF20455">
    <property type="entry name" value="DUF6708"/>
    <property type="match status" value="1"/>
</dbReference>
<dbReference type="OrthoDB" id="8915060at2"/>
<keyword evidence="1" id="KW-0472">Membrane</keyword>
<keyword evidence="4" id="KW-1185">Reference proteome</keyword>
<evidence type="ECO:0000313" key="4">
    <source>
        <dbReference type="Proteomes" id="UP000282438"/>
    </source>
</evidence>
<feature type="transmembrane region" description="Helical" evidence="1">
    <location>
        <begin position="301"/>
        <end position="327"/>
    </location>
</feature>
<keyword evidence="1" id="KW-0812">Transmembrane</keyword>
<evidence type="ECO:0000313" key="3">
    <source>
        <dbReference type="EMBL" id="AZN35565.1"/>
    </source>
</evidence>
<name>A0A3S8ZQ26_9NEIS</name>
<reference evidence="3 4" key="1">
    <citation type="submission" date="2018-12" db="EMBL/GenBank/DDBJ databases">
        <title>Complete genome sequence of Iodobacter sp. H11R3.</title>
        <authorList>
            <person name="Bae J.-W."/>
        </authorList>
    </citation>
    <scope>NUCLEOTIDE SEQUENCE [LARGE SCALE GENOMIC DNA]</scope>
    <source>
        <strain evidence="3 4">H11R3</strain>
    </source>
</reference>
<feature type="domain" description="DUF6708" evidence="2">
    <location>
        <begin position="151"/>
        <end position="336"/>
    </location>
</feature>
<dbReference type="AlphaFoldDB" id="A0A3S8ZQ26"/>
<dbReference type="RefSeq" id="WP_125971531.1">
    <property type="nucleotide sequence ID" value="NZ_CP034433.1"/>
</dbReference>
<dbReference type="InterPro" id="IPR046554">
    <property type="entry name" value="DUF6708"/>
</dbReference>
<organism evidence="3 4">
    <name type="scientific">Iodobacter ciconiae</name>
    <dbReference type="NCBI Taxonomy" id="2496266"/>
    <lineage>
        <taxon>Bacteria</taxon>
        <taxon>Pseudomonadati</taxon>
        <taxon>Pseudomonadota</taxon>
        <taxon>Betaproteobacteria</taxon>
        <taxon>Neisseriales</taxon>
        <taxon>Chitinibacteraceae</taxon>
        <taxon>Iodobacter</taxon>
    </lineage>
</organism>
<accession>A0A3S8ZQ26</accession>
<protein>
    <recommendedName>
        <fullName evidence="2">DUF6708 domain-containing protein</fullName>
    </recommendedName>
</protein>
<feature type="transmembrane region" description="Helical" evidence="1">
    <location>
        <begin position="347"/>
        <end position="372"/>
    </location>
</feature>
<feature type="transmembrane region" description="Helical" evidence="1">
    <location>
        <begin position="130"/>
        <end position="153"/>
    </location>
</feature>
<sequence>MYYLEWINTQSRQKHKPGSASDVAQKNAYAEIEEKRNKAIAEGVEYQDIKDTEIWESRSERVDDNHAIYAKTGSYIDVCTYNDDKRGLITPLIFCFLYGIIPWWLSVFEYTSSILLTGLQPDGALIDGEAIAVIGIDLLALPFLTYIFFRYLFKFWRLEAFTMRRLIVRFNRKTRQVYFLRPSFLGGTVIYDWADIGATVPKDMENHEGIGGMLMLYFQTADTQNPHSNIGLDAAFVGNPCRDFGQLLSFWEYIRRFMEDGADAVPMPKRLRSKWPNPLTSILAVSRLNLPGGFDLGHSFLWLRIALTPLFVFWGVGGHYGSLMLSYEPRFPKALRVASGESELKSLLSMIAYNLFPVIYTAIGGWCAYAWYKDLDMQLPLRWLGWV</sequence>
<dbReference type="EMBL" id="CP034433">
    <property type="protein sequence ID" value="AZN35565.1"/>
    <property type="molecule type" value="Genomic_DNA"/>
</dbReference>
<keyword evidence="1" id="KW-1133">Transmembrane helix</keyword>
<gene>
    <name evidence="3" type="ORF">EJO50_03125</name>
</gene>
<proteinExistence type="predicted"/>
<feature type="transmembrane region" description="Helical" evidence="1">
    <location>
        <begin position="88"/>
        <end position="110"/>
    </location>
</feature>
<dbReference type="Proteomes" id="UP000282438">
    <property type="component" value="Chromosome"/>
</dbReference>
<evidence type="ECO:0000259" key="2">
    <source>
        <dbReference type="Pfam" id="PF20455"/>
    </source>
</evidence>